<feature type="transmembrane region" description="Helical" evidence="8">
    <location>
        <begin position="36"/>
        <end position="56"/>
    </location>
</feature>
<feature type="transmembrane region" description="Helical" evidence="8">
    <location>
        <begin position="98"/>
        <end position="117"/>
    </location>
</feature>
<dbReference type="RefSeq" id="WP_169102537.1">
    <property type="nucleotide sequence ID" value="NZ_JABBVZ010000110.1"/>
</dbReference>
<evidence type="ECO:0000256" key="3">
    <source>
        <dbReference type="ARBA" id="ARBA00022448"/>
    </source>
</evidence>
<evidence type="ECO:0000256" key="7">
    <source>
        <dbReference type="SAM" id="MobiDB-lite"/>
    </source>
</evidence>
<dbReference type="EMBL" id="JABBVZ010000110">
    <property type="protein sequence ID" value="NMP24426.1"/>
    <property type="molecule type" value="Genomic_DNA"/>
</dbReference>
<feature type="transmembrane region" description="Helical" evidence="8">
    <location>
        <begin position="68"/>
        <end position="91"/>
    </location>
</feature>
<keyword evidence="11" id="KW-1185">Reference proteome</keyword>
<dbReference type="CDD" id="cd17316">
    <property type="entry name" value="MFS_SV2_like"/>
    <property type="match status" value="1"/>
</dbReference>
<evidence type="ECO:0000256" key="2">
    <source>
        <dbReference type="ARBA" id="ARBA00010992"/>
    </source>
</evidence>
<evidence type="ECO:0000256" key="4">
    <source>
        <dbReference type="ARBA" id="ARBA00022692"/>
    </source>
</evidence>
<accession>A0A7Y0L726</accession>
<feature type="transmembrane region" description="Helical" evidence="8">
    <location>
        <begin position="418"/>
        <end position="436"/>
    </location>
</feature>
<feature type="transmembrane region" description="Helical" evidence="8">
    <location>
        <begin position="385"/>
        <end position="412"/>
    </location>
</feature>
<dbReference type="PROSITE" id="PS50850">
    <property type="entry name" value="MFS"/>
    <property type="match status" value="1"/>
</dbReference>
<dbReference type="SUPFAM" id="SSF103473">
    <property type="entry name" value="MFS general substrate transporter"/>
    <property type="match status" value="1"/>
</dbReference>
<dbReference type="Pfam" id="PF00083">
    <property type="entry name" value="Sugar_tr"/>
    <property type="match status" value="1"/>
</dbReference>
<evidence type="ECO:0000313" key="10">
    <source>
        <dbReference type="EMBL" id="NMP24426.1"/>
    </source>
</evidence>
<evidence type="ECO:0000259" key="9">
    <source>
        <dbReference type="PROSITE" id="PS50850"/>
    </source>
</evidence>
<feature type="transmembrane region" description="Helical" evidence="8">
    <location>
        <begin position="351"/>
        <end position="373"/>
    </location>
</feature>
<dbReference type="Gene3D" id="1.20.1250.20">
    <property type="entry name" value="MFS general substrate transporter like domains"/>
    <property type="match status" value="1"/>
</dbReference>
<dbReference type="InterPro" id="IPR050360">
    <property type="entry name" value="MFS_Sugar_Transporters"/>
</dbReference>
<feature type="transmembrane region" description="Helical" evidence="8">
    <location>
        <begin position="158"/>
        <end position="180"/>
    </location>
</feature>
<evidence type="ECO:0000313" key="11">
    <source>
        <dbReference type="Proteomes" id="UP000533476"/>
    </source>
</evidence>
<dbReference type="PANTHER" id="PTHR48022:SF2">
    <property type="entry name" value="PLASTIDIC GLUCOSE TRANSPORTER 4"/>
    <property type="match status" value="1"/>
</dbReference>
<feature type="transmembrane region" description="Helical" evidence="8">
    <location>
        <begin position="123"/>
        <end position="146"/>
    </location>
</feature>
<keyword evidence="4 8" id="KW-0812">Transmembrane</keyword>
<dbReference type="Proteomes" id="UP000533476">
    <property type="component" value="Unassembled WGS sequence"/>
</dbReference>
<dbReference type="InterPro" id="IPR005828">
    <property type="entry name" value="MFS_sugar_transport-like"/>
</dbReference>
<feature type="domain" description="Major facilitator superfamily (MFS) profile" evidence="9">
    <location>
        <begin position="33"/>
        <end position="440"/>
    </location>
</feature>
<feature type="transmembrane region" description="Helical" evidence="8">
    <location>
        <begin position="261"/>
        <end position="281"/>
    </location>
</feature>
<comment type="subcellular location">
    <subcellularLocation>
        <location evidence="1">Cell membrane</location>
        <topology evidence="1">Multi-pass membrane protein</topology>
    </subcellularLocation>
</comment>
<evidence type="ECO:0000256" key="8">
    <source>
        <dbReference type="SAM" id="Phobius"/>
    </source>
</evidence>
<dbReference type="InterPro" id="IPR005829">
    <property type="entry name" value="Sugar_transporter_CS"/>
</dbReference>
<dbReference type="InterPro" id="IPR020846">
    <property type="entry name" value="MFS_dom"/>
</dbReference>
<feature type="region of interest" description="Disordered" evidence="7">
    <location>
        <begin position="1"/>
        <end position="23"/>
    </location>
</feature>
<feature type="compositionally biased region" description="Basic residues" evidence="7">
    <location>
        <begin position="1"/>
        <end position="18"/>
    </location>
</feature>
<protein>
    <submittedName>
        <fullName evidence="10">MFS transporter</fullName>
    </submittedName>
</protein>
<keyword evidence="3" id="KW-0813">Transport</keyword>
<feature type="transmembrane region" description="Helical" evidence="8">
    <location>
        <begin position="301"/>
        <end position="319"/>
    </location>
</feature>
<keyword evidence="5 8" id="KW-1133">Transmembrane helix</keyword>
<dbReference type="PANTHER" id="PTHR48022">
    <property type="entry name" value="PLASTIDIC GLUCOSE TRANSPORTER 4"/>
    <property type="match status" value="1"/>
</dbReference>
<evidence type="ECO:0000256" key="5">
    <source>
        <dbReference type="ARBA" id="ARBA00022989"/>
    </source>
</evidence>
<dbReference type="InterPro" id="IPR036259">
    <property type="entry name" value="MFS_trans_sf"/>
</dbReference>
<dbReference type="GO" id="GO:0005886">
    <property type="term" value="C:plasma membrane"/>
    <property type="evidence" value="ECO:0007669"/>
    <property type="project" value="UniProtKB-SubCell"/>
</dbReference>
<organism evidence="10 11">
    <name type="scientific">Sulfobacillus harzensis</name>
    <dbReference type="NCBI Taxonomy" id="2729629"/>
    <lineage>
        <taxon>Bacteria</taxon>
        <taxon>Bacillati</taxon>
        <taxon>Bacillota</taxon>
        <taxon>Clostridia</taxon>
        <taxon>Eubacteriales</taxon>
        <taxon>Clostridiales Family XVII. Incertae Sedis</taxon>
        <taxon>Sulfobacillus</taxon>
    </lineage>
</organism>
<evidence type="ECO:0000256" key="1">
    <source>
        <dbReference type="ARBA" id="ARBA00004651"/>
    </source>
</evidence>
<dbReference type="PROSITE" id="PS00217">
    <property type="entry name" value="SUGAR_TRANSPORT_2"/>
    <property type="match status" value="1"/>
</dbReference>
<keyword evidence="6 8" id="KW-0472">Membrane</keyword>
<comment type="caution">
    <text evidence="10">The sequence shown here is derived from an EMBL/GenBank/DDBJ whole genome shotgun (WGS) entry which is preliminary data.</text>
</comment>
<gene>
    <name evidence="10" type="ORF">HIJ39_19065</name>
</gene>
<comment type="similarity">
    <text evidence="2">Belongs to the major facilitator superfamily. Sugar transporter (TC 2.A.1.1) family.</text>
</comment>
<evidence type="ECO:0000256" key="6">
    <source>
        <dbReference type="ARBA" id="ARBA00023136"/>
    </source>
</evidence>
<dbReference type="AlphaFoldDB" id="A0A7Y0L726"/>
<dbReference type="GO" id="GO:0005351">
    <property type="term" value="F:carbohydrate:proton symporter activity"/>
    <property type="evidence" value="ECO:0007669"/>
    <property type="project" value="TreeGrafter"/>
</dbReference>
<reference evidence="10 11" key="1">
    <citation type="submission" date="2020-04" db="EMBL/GenBank/DDBJ databases">
        <authorList>
            <person name="Zhang R."/>
            <person name="Schippers A."/>
        </authorList>
    </citation>
    <scope>NUCLEOTIDE SEQUENCE [LARGE SCALE GENOMIC DNA]</scope>
    <source>
        <strain evidence="10 11">DSM 109850</strain>
    </source>
</reference>
<proteinExistence type="inferred from homology"/>
<name>A0A7Y0L726_9FIRM</name>
<feature type="transmembrane region" description="Helical" evidence="8">
    <location>
        <begin position="326"/>
        <end position="345"/>
    </location>
</feature>
<feature type="transmembrane region" description="Helical" evidence="8">
    <location>
        <begin position="186"/>
        <end position="204"/>
    </location>
</feature>
<sequence length="451" mass="48978">MSTTKTRGKTPHRTRAPRRTVENAPMSPFHRRITTYSSGGPFLDGYILGIVGIAMTQMQPMLHLNSTWQGLIGGSALGGMFLGGAVFGYVTDLVGRRLMYTLDLWVIVIMSILQIFATNAPEIFVLRVIMGIAIGADYPIATSLLAEFAPKRHRGTMLGLQIVAWYVGGTVAYLVGYLLVGLGPGAWRWMLASSAVPAFALVILRHGTPESPRWLMAHHRVDEARAVMNQVFGPESELPPANEKPVSFGLVFQDGYLRRTLFVSLFWLFQIVPLFALGAFGPKILSSFGLASGNAANLGSAAINFVFLIGCLPALRLVETVGRRPLIIWSFVFMTVGLAIVSVIAHPPLWMVMFGFVVYALASGGPNVLDWIYPNELYPTRIRASAVGVATSASRIGAFVGTFVLPFSLAAIGIRDTMLIATVITIFGLFVSVLWAEETRGKTLAEASRPE</sequence>